<dbReference type="AlphaFoldDB" id="A0A410WZA2"/>
<evidence type="ECO:0000313" key="13">
    <source>
        <dbReference type="Proteomes" id="UP000288943"/>
    </source>
</evidence>
<evidence type="ECO:0000256" key="8">
    <source>
        <dbReference type="ARBA" id="ARBA00023136"/>
    </source>
</evidence>
<dbReference type="Gene3D" id="1.20.1560.10">
    <property type="entry name" value="ABC transporter type 1, transmembrane domain"/>
    <property type="match status" value="1"/>
</dbReference>
<dbReference type="InterPro" id="IPR036640">
    <property type="entry name" value="ABC1_TM_sf"/>
</dbReference>
<comment type="subcellular location">
    <subcellularLocation>
        <location evidence="1">Cell membrane</location>
        <topology evidence="1">Multi-pass membrane protein</topology>
    </subcellularLocation>
</comment>
<evidence type="ECO:0000256" key="4">
    <source>
        <dbReference type="ARBA" id="ARBA00022692"/>
    </source>
</evidence>
<feature type="transmembrane region" description="Helical" evidence="9">
    <location>
        <begin position="252"/>
        <end position="272"/>
    </location>
</feature>
<dbReference type="InterPro" id="IPR011527">
    <property type="entry name" value="ABC1_TM_dom"/>
</dbReference>
<dbReference type="KEGG" id="pchi:PC41400_18495"/>
<dbReference type="SUPFAM" id="SSF90123">
    <property type="entry name" value="ABC transporter transmembrane region"/>
    <property type="match status" value="1"/>
</dbReference>
<dbReference type="Proteomes" id="UP000288943">
    <property type="component" value="Chromosome"/>
</dbReference>
<feature type="transmembrane region" description="Helical" evidence="9">
    <location>
        <begin position="284"/>
        <end position="304"/>
    </location>
</feature>
<accession>A0A410WZA2</accession>
<dbReference type="Gene3D" id="3.40.50.300">
    <property type="entry name" value="P-loop containing nucleotide triphosphate hydrolases"/>
    <property type="match status" value="1"/>
</dbReference>
<keyword evidence="7 9" id="KW-1133">Transmembrane helix</keyword>
<dbReference type="PROSITE" id="PS00211">
    <property type="entry name" value="ABC_TRANSPORTER_1"/>
    <property type="match status" value="1"/>
</dbReference>
<dbReference type="SMART" id="SM00382">
    <property type="entry name" value="AAA"/>
    <property type="match status" value="1"/>
</dbReference>
<dbReference type="GO" id="GO:0015421">
    <property type="term" value="F:ABC-type oligopeptide transporter activity"/>
    <property type="evidence" value="ECO:0007669"/>
    <property type="project" value="TreeGrafter"/>
</dbReference>
<evidence type="ECO:0000259" key="11">
    <source>
        <dbReference type="PROSITE" id="PS50929"/>
    </source>
</evidence>
<feature type="domain" description="ABC transporter" evidence="10">
    <location>
        <begin position="341"/>
        <end position="576"/>
    </location>
</feature>
<proteinExistence type="predicted"/>
<dbReference type="InterPro" id="IPR039421">
    <property type="entry name" value="Type_1_exporter"/>
</dbReference>
<reference evidence="12 13" key="1">
    <citation type="submission" date="2018-01" db="EMBL/GenBank/DDBJ databases">
        <title>The whole genome sequencing and assembly of Paenibacillus chitinolyticus KCCM 41400 strain.</title>
        <authorList>
            <person name="Kim J.-Y."/>
            <person name="Park M.-K."/>
            <person name="Lee Y.-J."/>
            <person name="Yi H."/>
            <person name="Bahn Y.-S."/>
            <person name="Kim J.F."/>
            <person name="Lee D.-W."/>
        </authorList>
    </citation>
    <scope>NUCLEOTIDE SEQUENCE [LARGE SCALE GENOMIC DNA]</scope>
    <source>
        <strain evidence="12 13">KCCM 41400</strain>
    </source>
</reference>
<evidence type="ECO:0000256" key="1">
    <source>
        <dbReference type="ARBA" id="ARBA00004651"/>
    </source>
</evidence>
<feature type="transmembrane region" description="Helical" evidence="9">
    <location>
        <begin position="166"/>
        <end position="186"/>
    </location>
</feature>
<keyword evidence="2" id="KW-0813">Transport</keyword>
<dbReference type="PROSITE" id="PS50929">
    <property type="entry name" value="ABC_TM1F"/>
    <property type="match status" value="1"/>
</dbReference>
<dbReference type="Pfam" id="PF00664">
    <property type="entry name" value="ABC_membrane"/>
    <property type="match status" value="1"/>
</dbReference>
<dbReference type="InterPro" id="IPR027417">
    <property type="entry name" value="P-loop_NTPase"/>
</dbReference>
<evidence type="ECO:0000256" key="5">
    <source>
        <dbReference type="ARBA" id="ARBA00022741"/>
    </source>
</evidence>
<keyword evidence="5" id="KW-0547">Nucleotide-binding</keyword>
<dbReference type="CDD" id="cd18541">
    <property type="entry name" value="ABC_6TM_TmrB_like"/>
    <property type="match status" value="1"/>
</dbReference>
<keyword evidence="3" id="KW-1003">Cell membrane</keyword>
<evidence type="ECO:0000313" key="12">
    <source>
        <dbReference type="EMBL" id="QAV19542.1"/>
    </source>
</evidence>
<dbReference type="PANTHER" id="PTHR43394:SF1">
    <property type="entry name" value="ATP-BINDING CASSETTE SUB-FAMILY B MEMBER 10, MITOCHONDRIAL"/>
    <property type="match status" value="1"/>
</dbReference>
<evidence type="ECO:0000256" key="6">
    <source>
        <dbReference type="ARBA" id="ARBA00022840"/>
    </source>
</evidence>
<dbReference type="EMBL" id="CP026520">
    <property type="protein sequence ID" value="QAV19542.1"/>
    <property type="molecule type" value="Genomic_DNA"/>
</dbReference>
<dbReference type="InterPro" id="IPR003439">
    <property type="entry name" value="ABC_transporter-like_ATP-bd"/>
</dbReference>
<dbReference type="OrthoDB" id="9770415at2"/>
<dbReference type="PANTHER" id="PTHR43394">
    <property type="entry name" value="ATP-DEPENDENT PERMEASE MDL1, MITOCHONDRIAL"/>
    <property type="match status" value="1"/>
</dbReference>
<evidence type="ECO:0000256" key="7">
    <source>
        <dbReference type="ARBA" id="ARBA00022989"/>
    </source>
</evidence>
<keyword evidence="8 9" id="KW-0472">Membrane</keyword>
<protein>
    <submittedName>
        <fullName evidence="12">Multidrug ABC transporter permease/ATP-binding protein</fullName>
    </submittedName>
</protein>
<dbReference type="InterPro" id="IPR017871">
    <property type="entry name" value="ABC_transporter-like_CS"/>
</dbReference>
<dbReference type="GO" id="GO:0005886">
    <property type="term" value="C:plasma membrane"/>
    <property type="evidence" value="ECO:0007669"/>
    <property type="project" value="UniProtKB-SubCell"/>
</dbReference>
<feature type="domain" description="ABC transmembrane type-1" evidence="11">
    <location>
        <begin position="24"/>
        <end position="307"/>
    </location>
</feature>
<dbReference type="FunFam" id="3.40.50.300:FF:000221">
    <property type="entry name" value="Multidrug ABC transporter ATP-binding protein"/>
    <property type="match status" value="1"/>
</dbReference>
<evidence type="ECO:0000259" key="10">
    <source>
        <dbReference type="PROSITE" id="PS50893"/>
    </source>
</evidence>
<dbReference type="FunFam" id="1.20.1560.10:FF:000011">
    <property type="entry name" value="Multidrug ABC transporter ATP-binding protein"/>
    <property type="match status" value="1"/>
</dbReference>
<dbReference type="Pfam" id="PF00005">
    <property type="entry name" value="ABC_tran"/>
    <property type="match status" value="1"/>
</dbReference>
<sequence>MIVIVSVLVRLGWFFKEHKIRYTLAVLILILVNGVEMLPPLLLGSALDHIQQNTLTPASLAQYIGFILGLAVVIYTLNYAWMFQLHGGANRLQLKMRSRMMAHLLKMTPSFFEKYRTGDLMARATNDIKSIGETSGAGILTLVDSCLFSVTILITMGFFIDWNLMLVTILPLPLIAVVITFFGKYLHRRFTIAQDAFGALNDQVLETITGIRVVRAYVREEANQKNFETMAEDLFRKNVAIARVEALFEPTIRMLIGISYLIGLGYGTYLVFQQRISLGELITFNVYLGMLIWPMYAIGELINIMQRGSASLDRLDEIMTYSPDVRDGEGLEEEIALPHTIQFHQVSFRYPSSAVDNLSDITLHINRGQTVGIVGRTGSGKTTLLRQLLREYPADRGEITVSGIPLERIRLETWNKWIGYVPQEQMLFSKTVKENVQFGKENSTEQEVFRALELASFMQDIHTLPDGTDTLVGERGVSLSGGQKQRIAFARAIISEPEIMLLDDALSAVDAKTEASIIANLIAERKGRTTLISTHRLSAVEHSDFIIVMDQGRIVQCGTHVQLIACHGWYKEQYESQKLQMNLLK</sequence>
<evidence type="ECO:0000256" key="3">
    <source>
        <dbReference type="ARBA" id="ARBA00022475"/>
    </source>
</evidence>
<dbReference type="SUPFAM" id="SSF52540">
    <property type="entry name" value="P-loop containing nucleoside triphosphate hydrolases"/>
    <property type="match status" value="1"/>
</dbReference>
<keyword evidence="4 9" id="KW-0812">Transmembrane</keyword>
<evidence type="ECO:0000256" key="2">
    <source>
        <dbReference type="ARBA" id="ARBA00022448"/>
    </source>
</evidence>
<dbReference type="GO" id="GO:0005524">
    <property type="term" value="F:ATP binding"/>
    <property type="evidence" value="ECO:0007669"/>
    <property type="project" value="UniProtKB-KW"/>
</dbReference>
<dbReference type="InterPro" id="IPR003593">
    <property type="entry name" value="AAA+_ATPase"/>
</dbReference>
<dbReference type="PROSITE" id="PS50893">
    <property type="entry name" value="ABC_TRANSPORTER_2"/>
    <property type="match status" value="1"/>
</dbReference>
<organism evidence="12 13">
    <name type="scientific">Paenibacillus chitinolyticus</name>
    <dbReference type="NCBI Taxonomy" id="79263"/>
    <lineage>
        <taxon>Bacteria</taxon>
        <taxon>Bacillati</taxon>
        <taxon>Bacillota</taxon>
        <taxon>Bacilli</taxon>
        <taxon>Bacillales</taxon>
        <taxon>Paenibacillaceae</taxon>
        <taxon>Paenibacillus</taxon>
    </lineage>
</organism>
<feature type="transmembrane region" description="Helical" evidence="9">
    <location>
        <begin position="63"/>
        <end position="81"/>
    </location>
</feature>
<feature type="transmembrane region" description="Helical" evidence="9">
    <location>
        <begin position="20"/>
        <end position="43"/>
    </location>
</feature>
<gene>
    <name evidence="12" type="ORF">PC41400_18495</name>
</gene>
<keyword evidence="6 12" id="KW-0067">ATP-binding</keyword>
<dbReference type="GO" id="GO:0016887">
    <property type="term" value="F:ATP hydrolysis activity"/>
    <property type="evidence" value="ECO:0007669"/>
    <property type="project" value="InterPro"/>
</dbReference>
<name>A0A410WZA2_9BACL</name>
<evidence type="ECO:0000256" key="9">
    <source>
        <dbReference type="SAM" id="Phobius"/>
    </source>
</evidence>
<feature type="transmembrane region" description="Helical" evidence="9">
    <location>
        <begin position="139"/>
        <end position="160"/>
    </location>
</feature>